<evidence type="ECO:0000313" key="3">
    <source>
        <dbReference type="Proteomes" id="UP000801492"/>
    </source>
</evidence>
<proteinExistence type="predicted"/>
<dbReference type="AlphaFoldDB" id="A0A8K0CUV8"/>
<name>A0A8K0CUV8_IGNLU</name>
<sequence>KFSPIPKYAAANIEENSRRKGHSSILTGTPLKAELEKAAVKRQEKEFKKKQARLKAASKLLGKPTEKNP</sequence>
<feature type="non-terminal residue" evidence="2">
    <location>
        <position position="1"/>
    </location>
</feature>
<evidence type="ECO:0000313" key="2">
    <source>
        <dbReference type="EMBL" id="KAF2890827.1"/>
    </source>
</evidence>
<accession>A0A8K0CUV8</accession>
<dbReference type="Proteomes" id="UP000801492">
    <property type="component" value="Unassembled WGS sequence"/>
</dbReference>
<keyword evidence="3" id="KW-1185">Reference proteome</keyword>
<comment type="caution">
    <text evidence="2">The sequence shown here is derived from an EMBL/GenBank/DDBJ whole genome shotgun (WGS) entry which is preliminary data.</text>
</comment>
<evidence type="ECO:0000256" key="1">
    <source>
        <dbReference type="SAM" id="MobiDB-lite"/>
    </source>
</evidence>
<reference evidence="2" key="1">
    <citation type="submission" date="2019-08" db="EMBL/GenBank/DDBJ databases">
        <title>The genome of the North American firefly Photinus pyralis.</title>
        <authorList>
            <consortium name="Photinus pyralis genome working group"/>
            <person name="Fallon T.R."/>
            <person name="Sander Lower S.E."/>
            <person name="Weng J.-K."/>
        </authorList>
    </citation>
    <scope>NUCLEOTIDE SEQUENCE</scope>
    <source>
        <strain evidence="2">TRF0915ILg1</strain>
        <tissue evidence="2">Whole body</tissue>
    </source>
</reference>
<feature type="region of interest" description="Disordered" evidence="1">
    <location>
        <begin position="42"/>
        <end position="69"/>
    </location>
</feature>
<gene>
    <name evidence="2" type="ORF">ILUMI_15346</name>
</gene>
<dbReference type="EMBL" id="VTPC01045825">
    <property type="protein sequence ID" value="KAF2890827.1"/>
    <property type="molecule type" value="Genomic_DNA"/>
</dbReference>
<protein>
    <submittedName>
        <fullName evidence="2">Uncharacterized protein</fullName>
    </submittedName>
</protein>
<organism evidence="2 3">
    <name type="scientific">Ignelater luminosus</name>
    <name type="common">Cucubano</name>
    <name type="synonym">Pyrophorus luminosus</name>
    <dbReference type="NCBI Taxonomy" id="2038154"/>
    <lineage>
        <taxon>Eukaryota</taxon>
        <taxon>Metazoa</taxon>
        <taxon>Ecdysozoa</taxon>
        <taxon>Arthropoda</taxon>
        <taxon>Hexapoda</taxon>
        <taxon>Insecta</taxon>
        <taxon>Pterygota</taxon>
        <taxon>Neoptera</taxon>
        <taxon>Endopterygota</taxon>
        <taxon>Coleoptera</taxon>
        <taxon>Polyphaga</taxon>
        <taxon>Elateriformia</taxon>
        <taxon>Elateroidea</taxon>
        <taxon>Elateridae</taxon>
        <taxon>Agrypninae</taxon>
        <taxon>Pyrophorini</taxon>
        <taxon>Ignelater</taxon>
    </lineage>
</organism>